<feature type="compositionally biased region" description="Basic and acidic residues" evidence="1">
    <location>
        <begin position="128"/>
        <end position="148"/>
    </location>
</feature>
<dbReference type="InterPro" id="IPR003655">
    <property type="entry name" value="aKRAB"/>
</dbReference>
<dbReference type="PANTHER" id="PTHR23232:SF142">
    <property type="entry name" value="GASTRULA ZINC FINGER PROTEIN XLCGF57.1-LIKE-RELATED"/>
    <property type="match status" value="1"/>
</dbReference>
<evidence type="ECO:0000313" key="4">
    <source>
        <dbReference type="Proteomes" id="UP000515156"/>
    </source>
</evidence>
<dbReference type="SUPFAM" id="SSF109640">
    <property type="entry name" value="KRAB domain (Kruppel-associated box)"/>
    <property type="match status" value="1"/>
</dbReference>
<feature type="compositionally biased region" description="Basic and acidic residues" evidence="1">
    <location>
        <begin position="73"/>
        <end position="84"/>
    </location>
</feature>
<protein>
    <submittedName>
        <fullName evidence="5">Zinc finger protein 2-like</fullName>
    </submittedName>
</protein>
<dbReference type="RefSeq" id="XP_030042902.1">
    <property type="nucleotide sequence ID" value="XM_030187042.1"/>
</dbReference>
<dbReference type="OrthoDB" id="9892686at2759"/>
<dbReference type="KEGG" id="muo:115457277"/>
<reference evidence="5" key="1">
    <citation type="submission" date="2025-08" db="UniProtKB">
        <authorList>
            <consortium name="RefSeq"/>
        </authorList>
    </citation>
    <scope>IDENTIFICATION</scope>
</reference>
<name>A0A6P7WI01_9AMPH</name>
<feature type="compositionally biased region" description="Polar residues" evidence="1">
    <location>
        <begin position="114"/>
        <end position="127"/>
    </location>
</feature>
<feature type="compositionally biased region" description="Basic and acidic residues" evidence="1">
    <location>
        <begin position="95"/>
        <end position="106"/>
    </location>
</feature>
<gene>
    <name evidence="5" type="primary">LOC115457277</name>
</gene>
<feature type="region of interest" description="Disordered" evidence="1">
    <location>
        <begin position="73"/>
        <end position="160"/>
    </location>
</feature>
<dbReference type="Gene3D" id="6.10.140.140">
    <property type="match status" value="1"/>
</dbReference>
<dbReference type="SMART" id="SM00349">
    <property type="entry name" value="KRAB"/>
    <property type="match status" value="1"/>
</dbReference>
<accession>A0A6P7WI01</accession>
<feature type="domain" description="KRAB-related" evidence="3">
    <location>
        <begin position="9"/>
        <end position="73"/>
    </location>
</feature>
<evidence type="ECO:0000313" key="5">
    <source>
        <dbReference type="RefSeq" id="XP_030042902.1"/>
    </source>
</evidence>
<evidence type="ECO:0000259" key="3">
    <source>
        <dbReference type="PROSITE" id="PS50806"/>
    </source>
</evidence>
<dbReference type="Pfam" id="PF01352">
    <property type="entry name" value="KRAB"/>
    <property type="match status" value="1"/>
</dbReference>
<dbReference type="CDD" id="cd07765">
    <property type="entry name" value="KRAB_A-box"/>
    <property type="match status" value="1"/>
</dbReference>
<proteinExistence type="predicted"/>
<dbReference type="Proteomes" id="UP000515156">
    <property type="component" value="Chromosome 1"/>
</dbReference>
<dbReference type="PANTHER" id="PTHR23232">
    <property type="entry name" value="KRAB DOMAIN C2H2 ZINC FINGER"/>
    <property type="match status" value="1"/>
</dbReference>
<sequence length="160" mass="18673">MLVPDVSRTMPMTFEDIAVSFSQEEWEYLDEGQKELYRDVMKENYETLISLGYDRKSPDILTRIKQEEEPYVWDPHESREKEVTLSDTADNEAVQELKQEQDREEPPVEMEQIPRQSGNVCENFSQGTEKRNTTNHQQESEKDHRDLAGDTPCGVTVSEK</sequence>
<feature type="domain" description="KRAB" evidence="2">
    <location>
        <begin position="12"/>
        <end position="83"/>
    </location>
</feature>
<evidence type="ECO:0000256" key="1">
    <source>
        <dbReference type="SAM" id="MobiDB-lite"/>
    </source>
</evidence>
<dbReference type="InterPro" id="IPR001909">
    <property type="entry name" value="KRAB"/>
</dbReference>
<keyword evidence="4" id="KW-1185">Reference proteome</keyword>
<dbReference type="InterPro" id="IPR050169">
    <property type="entry name" value="Krueppel_C2H2_ZnF"/>
</dbReference>
<dbReference type="PROSITE" id="PS50806">
    <property type="entry name" value="KRAB_RELATED"/>
    <property type="match status" value="1"/>
</dbReference>
<dbReference type="PROSITE" id="PS50805">
    <property type="entry name" value="KRAB"/>
    <property type="match status" value="1"/>
</dbReference>
<dbReference type="GO" id="GO:0006355">
    <property type="term" value="P:regulation of DNA-templated transcription"/>
    <property type="evidence" value="ECO:0007669"/>
    <property type="project" value="InterPro"/>
</dbReference>
<organism evidence="4 5">
    <name type="scientific">Microcaecilia unicolor</name>
    <dbReference type="NCBI Taxonomy" id="1415580"/>
    <lineage>
        <taxon>Eukaryota</taxon>
        <taxon>Metazoa</taxon>
        <taxon>Chordata</taxon>
        <taxon>Craniata</taxon>
        <taxon>Vertebrata</taxon>
        <taxon>Euteleostomi</taxon>
        <taxon>Amphibia</taxon>
        <taxon>Gymnophiona</taxon>
        <taxon>Siphonopidae</taxon>
        <taxon>Microcaecilia</taxon>
    </lineage>
</organism>
<dbReference type="GeneID" id="115457277"/>
<dbReference type="InParanoid" id="A0A6P7WI01"/>
<dbReference type="InterPro" id="IPR036051">
    <property type="entry name" value="KRAB_dom_sf"/>
</dbReference>
<evidence type="ECO:0000259" key="2">
    <source>
        <dbReference type="PROSITE" id="PS50805"/>
    </source>
</evidence>
<dbReference type="AlphaFoldDB" id="A0A6P7WI01"/>